<feature type="compositionally biased region" description="Acidic residues" evidence="2">
    <location>
        <begin position="330"/>
        <end position="355"/>
    </location>
</feature>
<gene>
    <name evidence="4" type="ORF">POM88_008268</name>
</gene>
<evidence type="ECO:0000256" key="2">
    <source>
        <dbReference type="SAM" id="MobiDB-lite"/>
    </source>
</evidence>
<evidence type="ECO:0000313" key="5">
    <source>
        <dbReference type="Proteomes" id="UP001237642"/>
    </source>
</evidence>
<feature type="region of interest" description="Disordered" evidence="2">
    <location>
        <begin position="252"/>
        <end position="361"/>
    </location>
</feature>
<evidence type="ECO:0000313" key="4">
    <source>
        <dbReference type="EMBL" id="KAK1398405.1"/>
    </source>
</evidence>
<dbReference type="Pfam" id="PF08574">
    <property type="entry name" value="Iwr1"/>
    <property type="match status" value="1"/>
</dbReference>
<feature type="compositionally biased region" description="Basic and acidic residues" evidence="2">
    <location>
        <begin position="320"/>
        <end position="329"/>
    </location>
</feature>
<dbReference type="EMBL" id="JAUIZM010000002">
    <property type="protein sequence ID" value="KAK1398405.1"/>
    <property type="molecule type" value="Genomic_DNA"/>
</dbReference>
<dbReference type="Proteomes" id="UP001237642">
    <property type="component" value="Unassembled WGS sequence"/>
</dbReference>
<accession>A0AAD8J5V8</accession>
<proteinExistence type="inferred from homology"/>
<feature type="domain" description="Transcription factor Iwr1" evidence="3">
    <location>
        <begin position="226"/>
        <end position="290"/>
    </location>
</feature>
<reference evidence="4" key="1">
    <citation type="submission" date="2023-02" db="EMBL/GenBank/DDBJ databases">
        <title>Genome of toxic invasive species Heracleum sosnowskyi carries increased number of genes despite the absence of recent whole-genome duplications.</title>
        <authorList>
            <person name="Schelkunov M."/>
            <person name="Shtratnikova V."/>
            <person name="Makarenko M."/>
            <person name="Klepikova A."/>
            <person name="Omelchenko D."/>
            <person name="Novikova G."/>
            <person name="Obukhova E."/>
            <person name="Bogdanov V."/>
            <person name="Penin A."/>
            <person name="Logacheva M."/>
        </authorList>
    </citation>
    <scope>NUCLEOTIDE SEQUENCE</scope>
    <source>
        <strain evidence="4">Hsosn_3</strain>
        <tissue evidence="4">Leaf</tissue>
    </source>
</reference>
<dbReference type="PANTHER" id="PTHR31934:SF2">
    <property type="entry name" value="RNA-DIRECTED DNA METHYLATION 4"/>
    <property type="match status" value="1"/>
</dbReference>
<reference evidence="4" key="2">
    <citation type="submission" date="2023-05" db="EMBL/GenBank/DDBJ databases">
        <authorList>
            <person name="Schelkunov M.I."/>
        </authorList>
    </citation>
    <scope>NUCLEOTIDE SEQUENCE</scope>
    <source>
        <strain evidence="4">Hsosn_3</strain>
        <tissue evidence="4">Leaf</tissue>
    </source>
</reference>
<organism evidence="4 5">
    <name type="scientific">Heracleum sosnowskyi</name>
    <dbReference type="NCBI Taxonomy" id="360622"/>
    <lineage>
        <taxon>Eukaryota</taxon>
        <taxon>Viridiplantae</taxon>
        <taxon>Streptophyta</taxon>
        <taxon>Embryophyta</taxon>
        <taxon>Tracheophyta</taxon>
        <taxon>Spermatophyta</taxon>
        <taxon>Magnoliopsida</taxon>
        <taxon>eudicotyledons</taxon>
        <taxon>Gunneridae</taxon>
        <taxon>Pentapetalae</taxon>
        <taxon>asterids</taxon>
        <taxon>campanulids</taxon>
        <taxon>Apiales</taxon>
        <taxon>Apiaceae</taxon>
        <taxon>Apioideae</taxon>
        <taxon>apioid superclade</taxon>
        <taxon>Tordylieae</taxon>
        <taxon>Tordyliinae</taxon>
        <taxon>Heracleum</taxon>
    </lineage>
</organism>
<feature type="compositionally biased region" description="Acidic residues" evidence="2">
    <location>
        <begin position="256"/>
        <end position="273"/>
    </location>
</feature>
<dbReference type="AlphaFoldDB" id="A0AAD8J5V8"/>
<evidence type="ECO:0000259" key="3">
    <source>
        <dbReference type="Pfam" id="PF08574"/>
    </source>
</evidence>
<protein>
    <submittedName>
        <fullName evidence="4">RNA-directed DNA methylation 4</fullName>
    </submittedName>
</protein>
<dbReference type="InterPro" id="IPR013883">
    <property type="entry name" value="TF_Iwr1_dom"/>
</dbReference>
<dbReference type="PANTHER" id="PTHR31934">
    <property type="entry name" value="ALPHA/BETA-HYDROLASES SUPERFAMILY PROTEIN"/>
    <property type="match status" value="1"/>
</dbReference>
<comment type="caution">
    <text evidence="4">The sequence shown here is derived from an EMBL/GenBank/DDBJ whole genome shotgun (WGS) entry which is preliminary data.</text>
</comment>
<name>A0AAD8J5V8_9APIA</name>
<evidence type="ECO:0000256" key="1">
    <source>
        <dbReference type="ARBA" id="ARBA00010218"/>
    </source>
</evidence>
<keyword evidence="5" id="KW-1185">Reference proteome</keyword>
<comment type="similarity">
    <text evidence="1">Belongs to the IWR1/SLC7A6OS family.</text>
</comment>
<sequence>MSDVAGSSSAPAKNDKPVIVRVKRKAFQSRLDAFWLEINDRPLKRPLIDFEKLSLSQSSNKEAEVKTKKVFVQHIETLSNSEVKIDVLRSFVSETLNTVDSVTKSEEKRRTFKTENKHEQLLGKAKKEHEISSRSARFEQVWRKRKGTKEANHDEALKKMCQLYDVVRVDAPEATLEEKEYRNTELEEEHMMMSSLLPLLRECVPNAASEIESEIDNYIFKGAAKDDYVYDLYAVKDDATMMSKDALNPFPLVQVDDNDDDFYDGPDVSENESYDSNAEDNAMNEYPDEETSSNEETQSKSSDDISEEDENSVSSAEDLQPEHIEKDAFFDEGSEQDDYFDDELDGFDDSVDYQYDDNQFK</sequence>